<dbReference type="GO" id="GO:0006508">
    <property type="term" value="P:proteolysis"/>
    <property type="evidence" value="ECO:0007669"/>
    <property type="project" value="UniProtKB-KW"/>
</dbReference>
<dbReference type="Pfam" id="PF02983">
    <property type="entry name" value="Pro_Al_protease"/>
    <property type="match status" value="1"/>
</dbReference>
<keyword evidence="4" id="KW-0378">Hydrolase</keyword>
<evidence type="ECO:0000256" key="6">
    <source>
        <dbReference type="ARBA" id="ARBA00023145"/>
    </source>
</evidence>
<dbReference type="InterPro" id="IPR001316">
    <property type="entry name" value="Pept_S1A_streptogrisin"/>
</dbReference>
<name>A0A810KZN8_9ACTN</name>
<keyword evidence="3 10" id="KW-0732">Signal</keyword>
<feature type="active site" description="Charge relay system" evidence="8">
    <location>
        <position position="219"/>
    </location>
</feature>
<feature type="domain" description="Peptidase S1A alpha-lytic prodomain" evidence="11">
    <location>
        <begin position="91"/>
        <end position="145"/>
    </location>
</feature>
<keyword evidence="13" id="KW-1185">Reference proteome</keyword>
<sequence>MHRRLAGLAILGVGVLAAAGIGSTPAQAAPPLSAAVQAAAVPQANTVAQRLGSQNAGVYLDRNGHAVVTVTSAAAARTVRAAGLRSRVVHYSAASLTSTKNRLDRLAGVPDTAWGIDTAHNQVVVTISDAAPKAGAARVLAAAQRYGSEVRVEHTTGHFSTYVRGGDAIQNSQARCSDGFNVRRNGQLMVLTAGHCTNLGGTWSPMGGQVVASNSPGGDEGLITNPSGNGPSQINTGQTISRIGQPTQGEQVTKSGSTTGVTGGTIEAVEQTVNFDVGVIYHLFATDVYSDHGDSGGPGYDGSTGLGTLTGGDTQTTFFYPAWREFNDYGLTLP</sequence>
<dbReference type="GO" id="GO:0004252">
    <property type="term" value="F:serine-type endopeptidase activity"/>
    <property type="evidence" value="ECO:0007669"/>
    <property type="project" value="InterPro"/>
</dbReference>
<dbReference type="RefSeq" id="WP_030449650.1">
    <property type="nucleotide sequence ID" value="NZ_AP023354.1"/>
</dbReference>
<evidence type="ECO:0000256" key="7">
    <source>
        <dbReference type="ARBA" id="ARBA00023157"/>
    </source>
</evidence>
<dbReference type="InterPro" id="IPR009003">
    <property type="entry name" value="Peptidase_S1_PA"/>
</dbReference>
<feature type="active site" description="Charge relay system" evidence="8">
    <location>
        <position position="295"/>
    </location>
</feature>
<keyword evidence="7 9" id="KW-1015">Disulfide bond</keyword>
<keyword evidence="6" id="KW-0865">Zymogen</keyword>
<dbReference type="CDD" id="cd21112">
    <property type="entry name" value="alphaLP-like"/>
    <property type="match status" value="1"/>
</dbReference>
<evidence type="ECO:0000256" key="1">
    <source>
        <dbReference type="ARBA" id="ARBA00007664"/>
    </source>
</evidence>
<dbReference type="InterPro" id="IPR043504">
    <property type="entry name" value="Peptidase_S1_PA_chymotrypsin"/>
</dbReference>
<organism evidence="12 13">
    <name type="scientific">Actinocatenispora sera</name>
    <dbReference type="NCBI Taxonomy" id="390989"/>
    <lineage>
        <taxon>Bacteria</taxon>
        <taxon>Bacillati</taxon>
        <taxon>Actinomycetota</taxon>
        <taxon>Actinomycetes</taxon>
        <taxon>Micromonosporales</taxon>
        <taxon>Micromonosporaceae</taxon>
        <taxon>Actinocatenispora</taxon>
    </lineage>
</organism>
<dbReference type="Proteomes" id="UP000680750">
    <property type="component" value="Chromosome"/>
</dbReference>
<feature type="chain" id="PRO_5032738770" evidence="10">
    <location>
        <begin position="29"/>
        <end position="334"/>
    </location>
</feature>
<feature type="active site" description="Charge relay system" evidence="8">
    <location>
        <position position="195"/>
    </location>
</feature>
<dbReference type="Gene3D" id="3.30.300.50">
    <property type="match status" value="2"/>
</dbReference>
<dbReference type="SUPFAM" id="SSF50494">
    <property type="entry name" value="Trypsin-like serine proteases"/>
    <property type="match status" value="1"/>
</dbReference>
<evidence type="ECO:0000256" key="4">
    <source>
        <dbReference type="ARBA" id="ARBA00022801"/>
    </source>
</evidence>
<gene>
    <name evidence="12" type="ORF">Asera_28180</name>
</gene>
<comment type="similarity">
    <text evidence="1">Belongs to the peptidase S1 family.</text>
</comment>
<dbReference type="PRINTS" id="PR00861">
    <property type="entry name" value="ALYTICPTASE"/>
</dbReference>
<evidence type="ECO:0000256" key="10">
    <source>
        <dbReference type="SAM" id="SignalP"/>
    </source>
</evidence>
<evidence type="ECO:0000256" key="2">
    <source>
        <dbReference type="ARBA" id="ARBA00022670"/>
    </source>
</evidence>
<feature type="signal peptide" evidence="10">
    <location>
        <begin position="1"/>
        <end position="28"/>
    </location>
</feature>
<feature type="disulfide bond" evidence="9">
    <location>
        <begin position="176"/>
        <end position="196"/>
    </location>
</feature>
<dbReference type="PIRSF" id="PIRSF001134">
    <property type="entry name" value="Streptogrisin"/>
    <property type="match status" value="1"/>
</dbReference>
<evidence type="ECO:0000256" key="5">
    <source>
        <dbReference type="ARBA" id="ARBA00022825"/>
    </source>
</evidence>
<accession>A0A810KZN8</accession>
<dbReference type="KEGG" id="aser:Asera_28180"/>
<keyword evidence="5" id="KW-0720">Serine protease</keyword>
<evidence type="ECO:0000256" key="9">
    <source>
        <dbReference type="PIRSR" id="PIRSR001134-2"/>
    </source>
</evidence>
<evidence type="ECO:0000313" key="12">
    <source>
        <dbReference type="EMBL" id="BCJ28710.1"/>
    </source>
</evidence>
<dbReference type="Gene3D" id="2.40.10.10">
    <property type="entry name" value="Trypsin-like serine proteases"/>
    <property type="match status" value="2"/>
</dbReference>
<dbReference type="InterPro" id="IPR035070">
    <property type="entry name" value="Streptogrisin_prodomain"/>
</dbReference>
<protein>
    <submittedName>
        <fullName evidence="12">Peptidase</fullName>
    </submittedName>
</protein>
<evidence type="ECO:0000256" key="3">
    <source>
        <dbReference type="ARBA" id="ARBA00022729"/>
    </source>
</evidence>
<dbReference type="AlphaFoldDB" id="A0A810KZN8"/>
<dbReference type="EMBL" id="AP023354">
    <property type="protein sequence ID" value="BCJ28710.1"/>
    <property type="molecule type" value="Genomic_DNA"/>
</dbReference>
<dbReference type="InterPro" id="IPR004236">
    <property type="entry name" value="Pept_S1_alpha_lytic"/>
</dbReference>
<evidence type="ECO:0000256" key="8">
    <source>
        <dbReference type="PIRSR" id="PIRSR001134-1"/>
    </source>
</evidence>
<reference evidence="12" key="1">
    <citation type="submission" date="2020-08" db="EMBL/GenBank/DDBJ databases">
        <title>Whole genome shotgun sequence of Actinocatenispora sera NBRC 101916.</title>
        <authorList>
            <person name="Komaki H."/>
            <person name="Tamura T."/>
        </authorList>
    </citation>
    <scope>NUCLEOTIDE SEQUENCE</scope>
    <source>
        <strain evidence="12">NBRC 101916</strain>
    </source>
</reference>
<evidence type="ECO:0000313" key="13">
    <source>
        <dbReference type="Proteomes" id="UP000680750"/>
    </source>
</evidence>
<proteinExistence type="inferred from homology"/>
<evidence type="ECO:0000259" key="11">
    <source>
        <dbReference type="Pfam" id="PF02983"/>
    </source>
</evidence>
<dbReference type="OrthoDB" id="8781117at2"/>
<keyword evidence="2" id="KW-0645">Protease</keyword>
<dbReference type="GO" id="GO:0005576">
    <property type="term" value="C:extracellular region"/>
    <property type="evidence" value="ECO:0007669"/>
    <property type="project" value="InterPro"/>
</dbReference>